<comment type="caution">
    <text evidence="1">The sequence shown here is derived from an EMBL/GenBank/DDBJ whole genome shotgun (WGS) entry which is preliminary data.</text>
</comment>
<evidence type="ECO:0000313" key="2">
    <source>
        <dbReference type="Proteomes" id="UP000316759"/>
    </source>
</evidence>
<evidence type="ECO:0000313" key="1">
    <source>
        <dbReference type="EMBL" id="TPP60025.1"/>
    </source>
</evidence>
<dbReference type="EMBL" id="SUNJ01009936">
    <property type="protein sequence ID" value="TPP60025.1"/>
    <property type="molecule type" value="Genomic_DNA"/>
</dbReference>
<accession>A0A504YHZ4</accession>
<proteinExistence type="predicted"/>
<organism evidence="1 2">
    <name type="scientific">Fasciola gigantica</name>
    <name type="common">Giant liver fluke</name>
    <dbReference type="NCBI Taxonomy" id="46835"/>
    <lineage>
        <taxon>Eukaryota</taxon>
        <taxon>Metazoa</taxon>
        <taxon>Spiralia</taxon>
        <taxon>Lophotrochozoa</taxon>
        <taxon>Platyhelminthes</taxon>
        <taxon>Trematoda</taxon>
        <taxon>Digenea</taxon>
        <taxon>Plagiorchiida</taxon>
        <taxon>Echinostomata</taxon>
        <taxon>Echinostomatoidea</taxon>
        <taxon>Fasciolidae</taxon>
        <taxon>Fasciola</taxon>
    </lineage>
</organism>
<name>A0A504YHZ4_FASGI</name>
<protein>
    <submittedName>
        <fullName evidence="1">Uncharacterized protein</fullName>
    </submittedName>
</protein>
<sequence>MLNVPHFDYTSRCARFTADRDSVCLRVQPLPISCQLLSCEIRNRHRTLPPCPSRRVPPDFRSPSISPAAPMWLSLFRTTLARRAAIPSEPSHLQPHASPLDCITNLRLAFSHALWSRSVSPFAIFFSPHTDLRLRSNGFNIHC</sequence>
<keyword evidence="2" id="KW-1185">Reference proteome</keyword>
<reference evidence="1 2" key="1">
    <citation type="submission" date="2019-04" db="EMBL/GenBank/DDBJ databases">
        <title>Annotation for the trematode Fasciola gigantica.</title>
        <authorList>
            <person name="Choi Y.-J."/>
        </authorList>
    </citation>
    <scope>NUCLEOTIDE SEQUENCE [LARGE SCALE GENOMIC DNA]</scope>
    <source>
        <strain evidence="1">Uganda_cow_1</strain>
    </source>
</reference>
<dbReference type="AlphaFoldDB" id="A0A504YHZ4"/>
<gene>
    <name evidence="1" type="ORF">FGIG_07323</name>
</gene>
<dbReference type="Proteomes" id="UP000316759">
    <property type="component" value="Unassembled WGS sequence"/>
</dbReference>